<dbReference type="Pfam" id="PF01850">
    <property type="entry name" value="PIN"/>
    <property type="match status" value="1"/>
</dbReference>
<dbReference type="InterPro" id="IPR002716">
    <property type="entry name" value="PIN_dom"/>
</dbReference>
<dbReference type="Gene3D" id="3.40.50.1010">
    <property type="entry name" value="5'-nuclease"/>
    <property type="match status" value="1"/>
</dbReference>
<evidence type="ECO:0000313" key="2">
    <source>
        <dbReference type="EMBL" id="KFI20964.1"/>
    </source>
</evidence>
<reference evidence="2 3" key="1">
    <citation type="submission" date="2014-07" db="EMBL/GenBank/DDBJ databases">
        <title>Comparative analysis of Nitrosococcus oceani genome inventories of strains from Pacific and Atlantic gyres.</title>
        <authorList>
            <person name="Lim C.K."/>
            <person name="Wang L."/>
            <person name="Sayavedra-Soto L.A."/>
            <person name="Klotz M.G."/>
        </authorList>
    </citation>
    <scope>NUCLEOTIDE SEQUENCE [LARGE SCALE GENOMIC DNA]</scope>
    <source>
        <strain evidence="2 3">C-27</strain>
    </source>
</reference>
<organism evidence="2 3">
    <name type="scientific">Nitrosococcus oceani C-27</name>
    <dbReference type="NCBI Taxonomy" id="314279"/>
    <lineage>
        <taxon>Bacteria</taxon>
        <taxon>Pseudomonadati</taxon>
        <taxon>Pseudomonadota</taxon>
        <taxon>Gammaproteobacteria</taxon>
        <taxon>Chromatiales</taxon>
        <taxon>Chromatiaceae</taxon>
        <taxon>Nitrosococcus</taxon>
    </lineage>
</organism>
<protein>
    <submittedName>
        <fullName evidence="2">Twitching motility protein PilT</fullName>
    </submittedName>
</protein>
<dbReference type="CDD" id="cd09854">
    <property type="entry name" value="PIN_VapC-like"/>
    <property type="match status" value="1"/>
</dbReference>
<evidence type="ECO:0000313" key="3">
    <source>
        <dbReference type="Proteomes" id="UP000028839"/>
    </source>
</evidence>
<dbReference type="SUPFAM" id="SSF88723">
    <property type="entry name" value="PIN domain-like"/>
    <property type="match status" value="1"/>
</dbReference>
<dbReference type="InterPro" id="IPR029060">
    <property type="entry name" value="PIN-like_dom_sf"/>
</dbReference>
<comment type="caution">
    <text evidence="2">The sequence shown here is derived from an EMBL/GenBank/DDBJ whole genome shotgun (WGS) entry which is preliminary data.</text>
</comment>
<dbReference type="HOGENOM" id="CLU_109673_0_0_6"/>
<feature type="domain" description="PIN" evidence="1">
    <location>
        <begin position="19"/>
        <end position="166"/>
    </location>
</feature>
<dbReference type="EMBL" id="JPGN01000003">
    <property type="protein sequence ID" value="KFI20964.1"/>
    <property type="molecule type" value="Genomic_DNA"/>
</dbReference>
<dbReference type="Proteomes" id="UP000028839">
    <property type="component" value="Unassembled WGS sequence"/>
</dbReference>
<dbReference type="AlphaFoldDB" id="A0A0E2Z691"/>
<sequence length="183" mass="20699">MKNKAYDLSSYSFSSDEQVLVDTNVWLYLFPAPGNPPHNFAQQYSTAFANLVSAQARPVLDPMVLSEYLNRYIRIEWEGHYRSHYPKFKDFRNSADFSTVASSAETFAKRILSFCQIHSIPANELDLNQALSDFSTGGVDFNDALLVDICKKRNIKLMTNDGDFQDGGIEVLTTNPRLLRACP</sequence>
<dbReference type="OrthoDB" id="509251at2"/>
<name>A0A0E2Z691_9GAMM</name>
<proteinExistence type="predicted"/>
<evidence type="ECO:0000259" key="1">
    <source>
        <dbReference type="Pfam" id="PF01850"/>
    </source>
</evidence>
<gene>
    <name evidence="2" type="ORF">IB75_00245</name>
</gene>
<accession>A0A0E2Z691</accession>